<evidence type="ECO:0000256" key="1">
    <source>
        <dbReference type="SAM" id="Phobius"/>
    </source>
</evidence>
<dbReference type="Pfam" id="PF11127">
    <property type="entry name" value="YgaP-like_TM"/>
    <property type="match status" value="1"/>
</dbReference>
<comment type="caution">
    <text evidence="3">The sequence shown here is derived from an EMBL/GenBank/DDBJ whole genome shotgun (WGS) entry which is preliminary data.</text>
</comment>
<feature type="transmembrane region" description="Helical" evidence="1">
    <location>
        <begin position="12"/>
        <end position="29"/>
    </location>
</feature>
<dbReference type="RefSeq" id="WP_354662451.1">
    <property type="nucleotide sequence ID" value="NZ_JBEXAC010000002.1"/>
</dbReference>
<keyword evidence="1" id="KW-0472">Membrane</keyword>
<organism evidence="3 4">
    <name type="scientific">Chitinophaga defluvii</name>
    <dbReference type="NCBI Taxonomy" id="3163343"/>
    <lineage>
        <taxon>Bacteria</taxon>
        <taxon>Pseudomonadati</taxon>
        <taxon>Bacteroidota</taxon>
        <taxon>Chitinophagia</taxon>
        <taxon>Chitinophagales</taxon>
        <taxon>Chitinophagaceae</taxon>
        <taxon>Chitinophaga</taxon>
    </lineage>
</organism>
<evidence type="ECO:0000313" key="4">
    <source>
        <dbReference type="Proteomes" id="UP001549749"/>
    </source>
</evidence>
<proteinExistence type="predicted"/>
<protein>
    <submittedName>
        <fullName evidence="3">DUF2892 domain-containing protein</fullName>
    </submittedName>
</protein>
<sequence length="69" mass="7422">MKKNMGTADKTIRILIAVVIGVLYFTNTISGTVAIILGILAVAFVLTSFISFCPLYLPFGISTLKKKGQ</sequence>
<keyword evidence="1" id="KW-1133">Transmembrane helix</keyword>
<feature type="domain" description="Inner membrane protein YgaP-like transmembrane" evidence="2">
    <location>
        <begin position="1"/>
        <end position="67"/>
    </location>
</feature>
<keyword evidence="1" id="KW-0812">Transmembrane</keyword>
<accession>A0ABV2TC82</accession>
<evidence type="ECO:0000259" key="2">
    <source>
        <dbReference type="Pfam" id="PF11127"/>
    </source>
</evidence>
<reference evidence="3 4" key="1">
    <citation type="submission" date="2024-06" db="EMBL/GenBank/DDBJ databases">
        <title>Chitinophaga defluvii sp. nov., isolated from municipal sewage.</title>
        <authorList>
            <person name="Zhang L."/>
        </authorList>
    </citation>
    <scope>NUCLEOTIDE SEQUENCE [LARGE SCALE GENOMIC DNA]</scope>
    <source>
        <strain evidence="3 4">H8</strain>
    </source>
</reference>
<dbReference type="InterPro" id="IPR021309">
    <property type="entry name" value="YgaP-like_TM"/>
</dbReference>
<dbReference type="Proteomes" id="UP001549749">
    <property type="component" value="Unassembled WGS sequence"/>
</dbReference>
<dbReference type="EMBL" id="JBEXAC010000002">
    <property type="protein sequence ID" value="MET6999890.1"/>
    <property type="molecule type" value="Genomic_DNA"/>
</dbReference>
<feature type="transmembrane region" description="Helical" evidence="1">
    <location>
        <begin position="35"/>
        <end position="57"/>
    </location>
</feature>
<evidence type="ECO:0000313" key="3">
    <source>
        <dbReference type="EMBL" id="MET6999890.1"/>
    </source>
</evidence>
<name>A0ABV2TC82_9BACT</name>
<gene>
    <name evidence="3" type="ORF">ABR189_21045</name>
</gene>
<keyword evidence="4" id="KW-1185">Reference proteome</keyword>